<keyword evidence="2 6" id="KW-0560">Oxidoreductase</keyword>
<dbReference type="PROSITE" id="PS51790">
    <property type="entry name" value="MSRB"/>
    <property type="match status" value="1"/>
</dbReference>
<evidence type="ECO:0000256" key="3">
    <source>
        <dbReference type="ARBA" id="ARBA00048488"/>
    </source>
</evidence>
<feature type="signal peptide" evidence="4">
    <location>
        <begin position="1"/>
        <end position="28"/>
    </location>
</feature>
<evidence type="ECO:0000313" key="6">
    <source>
        <dbReference type="EMBL" id="SBT03066.1"/>
    </source>
</evidence>
<comment type="catalytic activity">
    <reaction evidence="3">
        <text>L-methionyl-[protein] + [thioredoxin]-disulfide + H2O = L-methionyl-(R)-S-oxide-[protein] + [thioredoxin]-dithiol</text>
        <dbReference type="Rhea" id="RHEA:24164"/>
        <dbReference type="Rhea" id="RHEA-COMP:10698"/>
        <dbReference type="Rhea" id="RHEA-COMP:10700"/>
        <dbReference type="Rhea" id="RHEA-COMP:12313"/>
        <dbReference type="Rhea" id="RHEA-COMP:12314"/>
        <dbReference type="ChEBI" id="CHEBI:15377"/>
        <dbReference type="ChEBI" id="CHEBI:16044"/>
        <dbReference type="ChEBI" id="CHEBI:29950"/>
        <dbReference type="ChEBI" id="CHEBI:45764"/>
        <dbReference type="ChEBI" id="CHEBI:50058"/>
        <dbReference type="EC" id="1.8.4.12"/>
    </reaction>
</comment>
<dbReference type="NCBIfam" id="TIGR00357">
    <property type="entry name" value="peptide-methionine (R)-S-oxide reductase MsrB"/>
    <property type="match status" value="1"/>
</dbReference>
<evidence type="ECO:0000256" key="1">
    <source>
        <dbReference type="ARBA" id="ARBA00012499"/>
    </source>
</evidence>
<evidence type="ECO:0000259" key="5">
    <source>
        <dbReference type="PROSITE" id="PS51790"/>
    </source>
</evidence>
<evidence type="ECO:0000313" key="7">
    <source>
        <dbReference type="Proteomes" id="UP000199169"/>
    </source>
</evidence>
<dbReference type="PANTHER" id="PTHR10173:SF57">
    <property type="entry name" value="PEPTIDE-METHIONINE (R)-S-OXIDE REDUCTASE"/>
    <property type="match status" value="1"/>
</dbReference>
<dbReference type="GO" id="GO:0030091">
    <property type="term" value="P:protein repair"/>
    <property type="evidence" value="ECO:0007669"/>
    <property type="project" value="InterPro"/>
</dbReference>
<dbReference type="Pfam" id="PF01641">
    <property type="entry name" value="SelR"/>
    <property type="match status" value="1"/>
</dbReference>
<dbReference type="Gene3D" id="2.170.150.20">
    <property type="entry name" value="Peptide methionine sulfoxide reductase"/>
    <property type="match status" value="1"/>
</dbReference>
<dbReference type="RefSeq" id="WP_186405217.1">
    <property type="nucleotide sequence ID" value="NZ_FLQX01000001.1"/>
</dbReference>
<organism evidence="6 7">
    <name type="scientific">Candidatus Accumulibacter aalborgensis</name>
    <dbReference type="NCBI Taxonomy" id="1860102"/>
    <lineage>
        <taxon>Bacteria</taxon>
        <taxon>Pseudomonadati</taxon>
        <taxon>Pseudomonadota</taxon>
        <taxon>Betaproteobacteria</taxon>
        <taxon>Candidatus Accumulibacter</taxon>
    </lineage>
</organism>
<dbReference type="GO" id="GO:0006979">
    <property type="term" value="P:response to oxidative stress"/>
    <property type="evidence" value="ECO:0007669"/>
    <property type="project" value="InterPro"/>
</dbReference>
<sequence>MDRRQSLKWLGGLSAFILPVATPGAAWASDSAGTPLQKSKSEWAALLPKPAYRVLFEEDTERAGSSPLNQEKRDGTFVCAACSLPLFDSSTKYESGTGWPSFWDYLPGAVATRTDFKLIYPRTEYHCVRCGGHQGHVFKDGPQPTGKRYCNNGVALQFVPRAEKLPALRT</sequence>
<feature type="chain" id="PRO_5008381358" description="peptide-methionine (R)-S-oxide reductase" evidence="4">
    <location>
        <begin position="29"/>
        <end position="170"/>
    </location>
</feature>
<dbReference type="EMBL" id="FLQX01000001">
    <property type="protein sequence ID" value="SBT03066.1"/>
    <property type="molecule type" value="Genomic_DNA"/>
</dbReference>
<keyword evidence="4" id="KW-0732">Signal</keyword>
<dbReference type="GO" id="GO:0005737">
    <property type="term" value="C:cytoplasm"/>
    <property type="evidence" value="ECO:0007669"/>
    <property type="project" value="TreeGrafter"/>
</dbReference>
<dbReference type="AlphaFoldDB" id="A0A1A8XEA1"/>
<proteinExistence type="predicted"/>
<name>A0A1A8XEA1_9PROT</name>
<dbReference type="PANTHER" id="PTHR10173">
    <property type="entry name" value="METHIONINE SULFOXIDE REDUCTASE"/>
    <property type="match status" value="1"/>
</dbReference>
<dbReference type="Proteomes" id="UP000199169">
    <property type="component" value="Unassembled WGS sequence"/>
</dbReference>
<protein>
    <recommendedName>
        <fullName evidence="1">peptide-methionine (R)-S-oxide reductase</fullName>
        <ecNumber evidence="1">1.8.4.12</ecNumber>
    </recommendedName>
</protein>
<accession>A0A1A8XEA1</accession>
<keyword evidence="7" id="KW-1185">Reference proteome</keyword>
<dbReference type="EC" id="1.8.4.12" evidence="1"/>
<feature type="domain" description="MsrB" evidence="5">
    <location>
        <begin position="40"/>
        <end position="161"/>
    </location>
</feature>
<dbReference type="InterPro" id="IPR002579">
    <property type="entry name" value="Met_Sox_Rdtase_MsrB_dom"/>
</dbReference>
<evidence type="ECO:0000256" key="4">
    <source>
        <dbReference type="SAM" id="SignalP"/>
    </source>
</evidence>
<dbReference type="SUPFAM" id="SSF51316">
    <property type="entry name" value="Mss4-like"/>
    <property type="match status" value="1"/>
</dbReference>
<dbReference type="STRING" id="1860102.ACCAA_10019"/>
<gene>
    <name evidence="6" type="ORF">ACCAA_10019</name>
</gene>
<dbReference type="InterPro" id="IPR028427">
    <property type="entry name" value="Met_Sox_Rdtase_MsrB"/>
</dbReference>
<reference evidence="7" key="1">
    <citation type="submission" date="2016-06" db="EMBL/GenBank/DDBJ databases">
        <authorList>
            <person name="McIlroy S.J."/>
            <person name="Karst S.M."/>
            <person name="Albertsen M."/>
        </authorList>
    </citation>
    <scope>NUCLEOTIDE SEQUENCE [LARGE SCALE GENOMIC DNA]</scope>
</reference>
<dbReference type="InterPro" id="IPR011057">
    <property type="entry name" value="Mss4-like_sf"/>
</dbReference>
<evidence type="ECO:0000256" key="2">
    <source>
        <dbReference type="ARBA" id="ARBA00023002"/>
    </source>
</evidence>
<dbReference type="GO" id="GO:0033743">
    <property type="term" value="F:peptide-methionine (R)-S-oxide reductase activity"/>
    <property type="evidence" value="ECO:0007669"/>
    <property type="project" value="UniProtKB-EC"/>
</dbReference>